<evidence type="ECO:0000313" key="1">
    <source>
        <dbReference type="EMBL" id="RQH55317.1"/>
    </source>
</evidence>
<name>A0A3N6Q428_9CYAN</name>
<reference evidence="1 2" key="1">
    <citation type="journal article" date="2018" name="ACS Chem. Biol.">
        <title>Ketoreductase domain dysfunction expands chemodiversity: malyngamide biosynthesis in the cyanobacterium Okeania hirsuta.</title>
        <authorList>
            <person name="Moss N.A."/>
            <person name="Leao T."/>
            <person name="Rankin M."/>
            <person name="McCullough T.M."/>
            <person name="Qu P."/>
            <person name="Korobeynikov A."/>
            <person name="Smith J.L."/>
            <person name="Gerwick L."/>
            <person name="Gerwick W.H."/>
        </authorList>
    </citation>
    <scope>NUCLEOTIDE SEQUENCE [LARGE SCALE GENOMIC DNA]</scope>
    <source>
        <strain evidence="1 2">PAB10Feb10-1</strain>
    </source>
</reference>
<proteinExistence type="predicted"/>
<accession>A0A3N6Q428</accession>
<dbReference type="OrthoDB" id="517841at2"/>
<dbReference type="AlphaFoldDB" id="A0A3N6Q428"/>
<dbReference type="EMBL" id="RCBY01000009">
    <property type="protein sequence ID" value="RQH55317.1"/>
    <property type="molecule type" value="Genomic_DNA"/>
</dbReference>
<sequence>MSVSLVSTTEAAFLLNISTGRLRFLLNTGRVIGARKVKRFWRIPLNHRGMPEITPGRRGPEPTWNKNQRTANTFIHVLRKTIDYNRDHGTSHRAVAVKVGSKKDYCHAVKIHGPCQIVYQPHQPNRSQAGGARLWIEVEPGNIVERVYFSNGDYGPPPEVVQQRVKQKSRKAKHCIYATL</sequence>
<keyword evidence="1" id="KW-0238">DNA-binding</keyword>
<dbReference type="GO" id="GO:0003677">
    <property type="term" value="F:DNA binding"/>
    <property type="evidence" value="ECO:0007669"/>
    <property type="project" value="UniProtKB-KW"/>
</dbReference>
<comment type="caution">
    <text evidence="1">The sequence shown here is derived from an EMBL/GenBank/DDBJ whole genome shotgun (WGS) entry which is preliminary data.</text>
</comment>
<dbReference type="RefSeq" id="WP_124143079.1">
    <property type="nucleotide sequence ID" value="NZ_CAWOKI010000323.1"/>
</dbReference>
<protein>
    <submittedName>
        <fullName evidence="1">DNA-binding protein</fullName>
    </submittedName>
</protein>
<organism evidence="1 2">
    <name type="scientific">Okeania hirsuta</name>
    <dbReference type="NCBI Taxonomy" id="1458930"/>
    <lineage>
        <taxon>Bacteria</taxon>
        <taxon>Bacillati</taxon>
        <taxon>Cyanobacteriota</taxon>
        <taxon>Cyanophyceae</taxon>
        <taxon>Oscillatoriophycideae</taxon>
        <taxon>Oscillatoriales</taxon>
        <taxon>Microcoleaceae</taxon>
        <taxon>Okeania</taxon>
    </lineage>
</organism>
<gene>
    <name evidence="1" type="ORF">D5R40_03070</name>
</gene>
<keyword evidence="2" id="KW-1185">Reference proteome</keyword>
<dbReference type="Proteomes" id="UP000269154">
    <property type="component" value="Unassembled WGS sequence"/>
</dbReference>
<evidence type="ECO:0000313" key="2">
    <source>
        <dbReference type="Proteomes" id="UP000269154"/>
    </source>
</evidence>